<dbReference type="GO" id="GO:0009103">
    <property type="term" value="P:lipopolysaccharide biosynthetic process"/>
    <property type="evidence" value="ECO:0007669"/>
    <property type="project" value="UniProtKB-ARBA"/>
</dbReference>
<evidence type="ECO:0000256" key="6">
    <source>
        <dbReference type="ARBA" id="ARBA00022989"/>
    </source>
</evidence>
<dbReference type="GO" id="GO:0016763">
    <property type="term" value="F:pentosyltransferase activity"/>
    <property type="evidence" value="ECO:0007669"/>
    <property type="project" value="TreeGrafter"/>
</dbReference>
<name>A0A918PT57_9CAUL</name>
<gene>
    <name evidence="10" type="ORF">GCM10011273_00220</name>
</gene>
<feature type="transmembrane region" description="Helical" evidence="8">
    <location>
        <begin position="20"/>
        <end position="37"/>
    </location>
</feature>
<dbReference type="InterPro" id="IPR038731">
    <property type="entry name" value="RgtA/B/C-like"/>
</dbReference>
<proteinExistence type="predicted"/>
<dbReference type="GO" id="GO:0005886">
    <property type="term" value="C:plasma membrane"/>
    <property type="evidence" value="ECO:0007669"/>
    <property type="project" value="UniProtKB-SubCell"/>
</dbReference>
<feature type="transmembrane region" description="Helical" evidence="8">
    <location>
        <begin position="301"/>
        <end position="318"/>
    </location>
</feature>
<organism evidence="10 11">
    <name type="scientific">Asticcacaulis endophyticus</name>
    <dbReference type="NCBI Taxonomy" id="1395890"/>
    <lineage>
        <taxon>Bacteria</taxon>
        <taxon>Pseudomonadati</taxon>
        <taxon>Pseudomonadota</taxon>
        <taxon>Alphaproteobacteria</taxon>
        <taxon>Caulobacterales</taxon>
        <taxon>Caulobacteraceae</taxon>
        <taxon>Asticcacaulis</taxon>
    </lineage>
</organism>
<sequence length="496" mass="55167">MMSLTAWINRLDYKSAPVMWAVLGAIILSALILRIYLSDISLWVDESASVSFARAPVQLLWSDWMARETNPPLYYTFLKIWMALFGDSDLALRSLSIIAGCTSIFIAFLIARDIGGPLAGLLAALLLAISFQNIFYSLQVRGYIFTQTFALAALYAVLRIMRPDEPQLLRRWALGVYVVSVSAAAYCHTTLIILPVLINLFLIPWAVKQWPVNRIVVIEWALAQAIVLILWSWWGGITLQQMNHAETINWIPQLNLSEAVGMIRKVYAPNFQSVAPGGKFWAAVLIGLAVYMAVKYRARPALILPLVGLAVPILIFLLNLKTPIMLPRTLYWGTGPFIAAVAIGICALPDHRAAIAAAILAITTTGLETVSQRHQYQMEPWQHITETLSQRNPTAVVLTSYELQGHLMQRYCAEINYRLTILVPRTDPGTTSYLPLHNQVNLAQVPALLPKYGTLYVISRRSKNLNGLLTSHGTSRPVAIDGLPEIIAVTEWKAAK</sequence>
<feature type="domain" description="Glycosyltransferase RgtA/B/C/D-like" evidence="9">
    <location>
        <begin position="70"/>
        <end position="233"/>
    </location>
</feature>
<feature type="transmembrane region" description="Helical" evidence="8">
    <location>
        <begin position="215"/>
        <end position="234"/>
    </location>
</feature>
<keyword evidence="2" id="KW-1003">Cell membrane</keyword>
<reference evidence="10" key="1">
    <citation type="journal article" date="2014" name="Int. J. Syst. Evol. Microbiol.">
        <title>Complete genome sequence of Corynebacterium casei LMG S-19264T (=DSM 44701T), isolated from a smear-ripened cheese.</title>
        <authorList>
            <consortium name="US DOE Joint Genome Institute (JGI-PGF)"/>
            <person name="Walter F."/>
            <person name="Albersmeier A."/>
            <person name="Kalinowski J."/>
            <person name="Ruckert C."/>
        </authorList>
    </citation>
    <scope>NUCLEOTIDE SEQUENCE</scope>
    <source>
        <strain evidence="10">KCTC 32296</strain>
    </source>
</reference>
<dbReference type="EMBL" id="BMZB01000001">
    <property type="protein sequence ID" value="GGZ19690.1"/>
    <property type="molecule type" value="Genomic_DNA"/>
</dbReference>
<dbReference type="PANTHER" id="PTHR33908:SF3">
    <property type="entry name" value="UNDECAPRENYL PHOSPHATE-ALPHA-4-AMINO-4-DEOXY-L-ARABINOSE ARABINOSYL TRANSFERASE"/>
    <property type="match status" value="1"/>
</dbReference>
<evidence type="ECO:0000256" key="5">
    <source>
        <dbReference type="ARBA" id="ARBA00022692"/>
    </source>
</evidence>
<dbReference type="Proteomes" id="UP000662572">
    <property type="component" value="Unassembled WGS sequence"/>
</dbReference>
<feature type="transmembrane region" description="Helical" evidence="8">
    <location>
        <begin position="90"/>
        <end position="111"/>
    </location>
</feature>
<keyword evidence="7 8" id="KW-0472">Membrane</keyword>
<feature type="transmembrane region" description="Helical" evidence="8">
    <location>
        <begin position="330"/>
        <end position="348"/>
    </location>
</feature>
<dbReference type="InterPro" id="IPR050297">
    <property type="entry name" value="LipidA_mod_glycosyltrf_83"/>
</dbReference>
<protein>
    <submittedName>
        <fullName evidence="10">Membrane protein</fullName>
    </submittedName>
</protein>
<evidence type="ECO:0000313" key="11">
    <source>
        <dbReference type="Proteomes" id="UP000662572"/>
    </source>
</evidence>
<dbReference type="Pfam" id="PF13231">
    <property type="entry name" value="PMT_2"/>
    <property type="match status" value="1"/>
</dbReference>
<feature type="transmembrane region" description="Helical" evidence="8">
    <location>
        <begin position="174"/>
        <end position="203"/>
    </location>
</feature>
<keyword evidence="3" id="KW-0328">Glycosyltransferase</keyword>
<dbReference type="GO" id="GO:0010041">
    <property type="term" value="P:response to iron(III) ion"/>
    <property type="evidence" value="ECO:0007669"/>
    <property type="project" value="TreeGrafter"/>
</dbReference>
<feature type="transmembrane region" description="Helical" evidence="8">
    <location>
        <begin position="143"/>
        <end position="162"/>
    </location>
</feature>
<evidence type="ECO:0000256" key="1">
    <source>
        <dbReference type="ARBA" id="ARBA00004651"/>
    </source>
</evidence>
<dbReference type="RefSeq" id="WP_189484359.1">
    <property type="nucleotide sequence ID" value="NZ_BMZB01000001.1"/>
</dbReference>
<keyword evidence="4" id="KW-0808">Transferase</keyword>
<keyword evidence="5 8" id="KW-0812">Transmembrane</keyword>
<evidence type="ECO:0000256" key="8">
    <source>
        <dbReference type="SAM" id="Phobius"/>
    </source>
</evidence>
<evidence type="ECO:0000313" key="10">
    <source>
        <dbReference type="EMBL" id="GGZ19690.1"/>
    </source>
</evidence>
<reference evidence="10" key="2">
    <citation type="submission" date="2020-09" db="EMBL/GenBank/DDBJ databases">
        <authorList>
            <person name="Sun Q."/>
            <person name="Kim S."/>
        </authorList>
    </citation>
    <scope>NUCLEOTIDE SEQUENCE</scope>
    <source>
        <strain evidence="10">KCTC 32296</strain>
    </source>
</reference>
<comment type="caution">
    <text evidence="10">The sequence shown here is derived from an EMBL/GenBank/DDBJ whole genome shotgun (WGS) entry which is preliminary data.</text>
</comment>
<keyword evidence="11" id="KW-1185">Reference proteome</keyword>
<comment type="subcellular location">
    <subcellularLocation>
        <location evidence="1">Cell membrane</location>
        <topology evidence="1">Multi-pass membrane protein</topology>
    </subcellularLocation>
</comment>
<accession>A0A918PT57</accession>
<evidence type="ECO:0000256" key="2">
    <source>
        <dbReference type="ARBA" id="ARBA00022475"/>
    </source>
</evidence>
<dbReference type="PANTHER" id="PTHR33908">
    <property type="entry name" value="MANNOSYLTRANSFERASE YKCB-RELATED"/>
    <property type="match status" value="1"/>
</dbReference>
<feature type="transmembrane region" description="Helical" evidence="8">
    <location>
        <begin position="117"/>
        <end position="136"/>
    </location>
</feature>
<evidence type="ECO:0000256" key="4">
    <source>
        <dbReference type="ARBA" id="ARBA00022679"/>
    </source>
</evidence>
<dbReference type="AlphaFoldDB" id="A0A918PT57"/>
<evidence type="ECO:0000256" key="7">
    <source>
        <dbReference type="ARBA" id="ARBA00023136"/>
    </source>
</evidence>
<evidence type="ECO:0000256" key="3">
    <source>
        <dbReference type="ARBA" id="ARBA00022676"/>
    </source>
</evidence>
<feature type="transmembrane region" description="Helical" evidence="8">
    <location>
        <begin position="278"/>
        <end position="294"/>
    </location>
</feature>
<evidence type="ECO:0000259" key="9">
    <source>
        <dbReference type="Pfam" id="PF13231"/>
    </source>
</evidence>
<keyword evidence="6 8" id="KW-1133">Transmembrane helix</keyword>